<dbReference type="CDD" id="cd01171">
    <property type="entry name" value="YXKO-related"/>
    <property type="match status" value="1"/>
</dbReference>
<comment type="cofactor">
    <cofactor evidence="17">
        <name>Mg(2+)</name>
        <dbReference type="ChEBI" id="CHEBI:18420"/>
    </cofactor>
</comment>
<dbReference type="InterPro" id="IPR030677">
    <property type="entry name" value="Nnr"/>
</dbReference>
<dbReference type="PANTHER" id="PTHR12592:SF0">
    <property type="entry name" value="ATP-DEPENDENT (S)-NAD(P)H-HYDRATE DEHYDRATASE"/>
    <property type="match status" value="1"/>
</dbReference>
<keyword evidence="8 17" id="KW-0521">NADP</keyword>
<evidence type="ECO:0000256" key="4">
    <source>
        <dbReference type="ARBA" id="ARBA00009524"/>
    </source>
</evidence>
<feature type="domain" description="YjeF N-terminal" evidence="20">
    <location>
        <begin position="19"/>
        <end position="221"/>
    </location>
</feature>
<evidence type="ECO:0000313" key="21">
    <source>
        <dbReference type="EMBL" id="MDZ5459193.1"/>
    </source>
</evidence>
<comment type="similarity">
    <text evidence="3 18">In the N-terminal section; belongs to the NnrE/AIBP family.</text>
</comment>
<keyword evidence="22" id="KW-1185">Reference proteome</keyword>
<evidence type="ECO:0000256" key="6">
    <source>
        <dbReference type="ARBA" id="ARBA00022741"/>
    </source>
</evidence>
<keyword evidence="12 17" id="KW-0456">Lyase</keyword>
<evidence type="ECO:0000256" key="15">
    <source>
        <dbReference type="ARBA" id="ARBA00048238"/>
    </source>
</evidence>
<feature type="binding site" evidence="17">
    <location>
        <position position="374"/>
    </location>
    <ligand>
        <name>(6S)-NADPHX</name>
        <dbReference type="ChEBI" id="CHEBI:64076"/>
    </ligand>
</feature>
<accession>A0ABU5IJW6</accession>
<evidence type="ECO:0000256" key="10">
    <source>
        <dbReference type="ARBA" id="ARBA00023027"/>
    </source>
</evidence>
<evidence type="ECO:0000313" key="22">
    <source>
        <dbReference type="Proteomes" id="UP001293718"/>
    </source>
</evidence>
<protein>
    <recommendedName>
        <fullName evidence="17">ADP-dependent (S)-NAD(P)H-hydrate dehydratase</fullName>
        <ecNumber evidence="17">4.2.1.136</ecNumber>
    </recommendedName>
    <alternativeName>
        <fullName evidence="17">ADP-dependent NAD(P)HX dehydratase</fullName>
    </alternativeName>
</protein>
<evidence type="ECO:0000256" key="2">
    <source>
        <dbReference type="ARBA" id="ARBA00000909"/>
    </source>
</evidence>
<proteinExistence type="inferred from homology"/>
<evidence type="ECO:0000259" key="19">
    <source>
        <dbReference type="PROSITE" id="PS51383"/>
    </source>
</evidence>
<evidence type="ECO:0000256" key="14">
    <source>
        <dbReference type="ARBA" id="ARBA00025153"/>
    </source>
</evidence>
<keyword evidence="6 17" id="KW-0547">Nucleotide-binding</keyword>
<evidence type="ECO:0000256" key="13">
    <source>
        <dbReference type="ARBA" id="ARBA00023268"/>
    </source>
</evidence>
<keyword evidence="11 18" id="KW-0413">Isomerase</keyword>
<feature type="binding site" evidence="17">
    <location>
        <position position="262"/>
    </location>
    <ligand>
        <name>(6S)-NADPHX</name>
        <dbReference type="ChEBI" id="CHEBI:64076"/>
    </ligand>
</feature>
<comment type="cofactor">
    <cofactor evidence="18">
        <name>K(+)</name>
        <dbReference type="ChEBI" id="CHEBI:29103"/>
    </cofactor>
    <text evidence="18">Binds 1 potassium ion per subunit.</text>
</comment>
<dbReference type="InterPro" id="IPR029056">
    <property type="entry name" value="Ribokinase-like"/>
</dbReference>
<evidence type="ECO:0000256" key="1">
    <source>
        <dbReference type="ARBA" id="ARBA00000013"/>
    </source>
</evidence>
<comment type="function">
    <text evidence="17">Catalyzes the dehydration of the S-form of NAD(P)HX at the expense of ADP, which is converted to AMP. Together with NAD(P)HX epimerase, which catalyzes the epimerization of the S- and R-forms, the enzyme allows the repair of both epimers of NAD(P)HX, a damaged form of NAD(P)H that is a result of enzymatic or heat-dependent hydration.</text>
</comment>
<dbReference type="PIRSF" id="PIRSF017184">
    <property type="entry name" value="Nnr"/>
    <property type="match status" value="1"/>
</dbReference>
<evidence type="ECO:0000259" key="20">
    <source>
        <dbReference type="PROSITE" id="PS51385"/>
    </source>
</evidence>
<name>A0ABU5IJW6_9BURK</name>
<keyword evidence="5 18" id="KW-0479">Metal-binding</keyword>
<evidence type="ECO:0000256" key="3">
    <source>
        <dbReference type="ARBA" id="ARBA00006001"/>
    </source>
</evidence>
<comment type="catalytic activity">
    <reaction evidence="16 17 18">
        <text>(6S)-NADPHX + ADP = AMP + phosphate + NADPH + H(+)</text>
        <dbReference type="Rhea" id="RHEA:32235"/>
        <dbReference type="ChEBI" id="CHEBI:15378"/>
        <dbReference type="ChEBI" id="CHEBI:43474"/>
        <dbReference type="ChEBI" id="CHEBI:57783"/>
        <dbReference type="ChEBI" id="CHEBI:64076"/>
        <dbReference type="ChEBI" id="CHEBI:456215"/>
        <dbReference type="ChEBI" id="CHEBI:456216"/>
        <dbReference type="EC" id="4.2.1.136"/>
    </reaction>
</comment>
<evidence type="ECO:0000256" key="8">
    <source>
        <dbReference type="ARBA" id="ARBA00022857"/>
    </source>
</evidence>
<dbReference type="InterPro" id="IPR000631">
    <property type="entry name" value="CARKD"/>
</dbReference>
<feature type="binding site" evidence="17">
    <location>
        <begin position="411"/>
        <end position="415"/>
    </location>
    <ligand>
        <name>AMP</name>
        <dbReference type="ChEBI" id="CHEBI:456215"/>
    </ligand>
</feature>
<evidence type="ECO:0000256" key="16">
    <source>
        <dbReference type="ARBA" id="ARBA00049209"/>
    </source>
</evidence>
<feature type="binding site" evidence="17">
    <location>
        <position position="441"/>
    </location>
    <ligand>
        <name>(6S)-NADPHX</name>
        <dbReference type="ChEBI" id="CHEBI:64076"/>
    </ligand>
</feature>
<dbReference type="PANTHER" id="PTHR12592">
    <property type="entry name" value="ATP-DEPENDENT (S)-NAD(P)H-HYDRATE DEHYDRATASE FAMILY MEMBER"/>
    <property type="match status" value="1"/>
</dbReference>
<dbReference type="InterPro" id="IPR004443">
    <property type="entry name" value="YjeF_N_dom"/>
</dbReference>
<dbReference type="Pfam" id="PF01256">
    <property type="entry name" value="Carb_kinase"/>
    <property type="match status" value="1"/>
</dbReference>
<feature type="binding site" evidence="17">
    <location>
        <position position="318"/>
    </location>
    <ligand>
        <name>(6S)-NADPHX</name>
        <dbReference type="ChEBI" id="CHEBI:64076"/>
    </ligand>
</feature>
<dbReference type="Gene3D" id="3.40.1190.20">
    <property type="match status" value="1"/>
</dbReference>
<dbReference type="SUPFAM" id="SSF64153">
    <property type="entry name" value="YjeF N-terminal domain-like"/>
    <property type="match status" value="1"/>
</dbReference>
<gene>
    <name evidence="17" type="primary">nnrD</name>
    <name evidence="21" type="ORF">SM757_21680</name>
</gene>
<sequence length="498" mass="50289">MQAITVPDHDFPLHDLSATRRLEQRALAAVPPGTLVARAGLSTARLALALAPHARHCWVLAGPGHNGADALEAAFHLARSGRCVTASVFARDGQTIVPAAAQSLQRARDAGANILLNDPAAPHGCALALDGLLGIGSARPIEGAMAQAVHGFNAIEGTRLAVDVPSGLDAGTGATAGAAVAQATDTLTMLNLKAGLFTGVGRAHCGRIWLAPLDVQDDEPPQAWLAGRALHMAMRTPRGHAQHKGSYGDAFIVAGALGMHGAALLAARAALSAGAGRVYLSLLEGSMPLDPTRPELMQRDALWNAGAERLGTATVLCGCGGGKAAAATLPPLLEQAARLVIDADGLNALAADGSLATALRERDGRGQATVLTPHPLEAARLLDCTAAQVQADRLSAAQRLADDLKAVVVLKGSGSVVAAPGALPYVNATGNAALASPGTGDVLAGWITGQWSTHAGGGTSLQALVAATVQLHGAAADAHAQHGPLLALDLIGAMQRLA</sequence>
<feature type="domain" description="YjeF C-terminal" evidence="19">
    <location>
        <begin position="227"/>
        <end position="498"/>
    </location>
</feature>
<evidence type="ECO:0000256" key="5">
    <source>
        <dbReference type="ARBA" id="ARBA00022723"/>
    </source>
</evidence>
<comment type="catalytic activity">
    <reaction evidence="2 18">
        <text>(6R)-NADPHX = (6S)-NADPHX</text>
        <dbReference type="Rhea" id="RHEA:32227"/>
        <dbReference type="ChEBI" id="CHEBI:64076"/>
        <dbReference type="ChEBI" id="CHEBI:64077"/>
        <dbReference type="EC" id="5.1.99.6"/>
    </reaction>
</comment>
<keyword evidence="10 17" id="KW-0520">NAD</keyword>
<comment type="catalytic activity">
    <reaction evidence="1 18">
        <text>(6R)-NADHX = (6S)-NADHX</text>
        <dbReference type="Rhea" id="RHEA:32215"/>
        <dbReference type="ChEBI" id="CHEBI:64074"/>
        <dbReference type="ChEBI" id="CHEBI:64075"/>
        <dbReference type="EC" id="5.1.99.6"/>
    </reaction>
</comment>
<dbReference type="InterPro" id="IPR036652">
    <property type="entry name" value="YjeF_N_dom_sf"/>
</dbReference>
<dbReference type="Gene3D" id="3.40.50.10260">
    <property type="entry name" value="YjeF N-terminal domain"/>
    <property type="match status" value="1"/>
</dbReference>
<evidence type="ECO:0000256" key="7">
    <source>
        <dbReference type="ARBA" id="ARBA00022840"/>
    </source>
</evidence>
<evidence type="ECO:0000256" key="17">
    <source>
        <dbReference type="HAMAP-Rule" id="MF_01965"/>
    </source>
</evidence>
<comment type="subunit">
    <text evidence="17">Homotetramer.</text>
</comment>
<comment type="caution">
    <text evidence="21">The sequence shown here is derived from an EMBL/GenBank/DDBJ whole genome shotgun (WGS) entry which is preliminary data.</text>
</comment>
<evidence type="ECO:0000256" key="12">
    <source>
        <dbReference type="ARBA" id="ARBA00023239"/>
    </source>
</evidence>
<dbReference type="SUPFAM" id="SSF53613">
    <property type="entry name" value="Ribokinase-like"/>
    <property type="match status" value="1"/>
</dbReference>
<evidence type="ECO:0000256" key="11">
    <source>
        <dbReference type="ARBA" id="ARBA00023235"/>
    </source>
</evidence>
<comment type="catalytic activity">
    <reaction evidence="15 17 18">
        <text>(6S)-NADHX + ADP = AMP + phosphate + NADH + H(+)</text>
        <dbReference type="Rhea" id="RHEA:32223"/>
        <dbReference type="ChEBI" id="CHEBI:15378"/>
        <dbReference type="ChEBI" id="CHEBI:43474"/>
        <dbReference type="ChEBI" id="CHEBI:57945"/>
        <dbReference type="ChEBI" id="CHEBI:64074"/>
        <dbReference type="ChEBI" id="CHEBI:456215"/>
        <dbReference type="ChEBI" id="CHEBI:456216"/>
        <dbReference type="EC" id="4.2.1.136"/>
    </reaction>
</comment>
<organism evidence="21 22">
    <name type="scientific">Azohydromonas lata</name>
    <dbReference type="NCBI Taxonomy" id="45677"/>
    <lineage>
        <taxon>Bacteria</taxon>
        <taxon>Pseudomonadati</taxon>
        <taxon>Pseudomonadota</taxon>
        <taxon>Betaproteobacteria</taxon>
        <taxon>Burkholderiales</taxon>
        <taxon>Sphaerotilaceae</taxon>
        <taxon>Azohydromonas</taxon>
    </lineage>
</organism>
<evidence type="ECO:0000256" key="9">
    <source>
        <dbReference type="ARBA" id="ARBA00022958"/>
    </source>
</evidence>
<dbReference type="Pfam" id="PF03853">
    <property type="entry name" value="YjeF_N"/>
    <property type="match status" value="1"/>
</dbReference>
<dbReference type="PROSITE" id="PS51383">
    <property type="entry name" value="YJEF_C_3"/>
    <property type="match status" value="1"/>
</dbReference>
<comment type="similarity">
    <text evidence="4 18">In the C-terminal section; belongs to the NnrD/CARKD family.</text>
</comment>
<dbReference type="PROSITE" id="PS51385">
    <property type="entry name" value="YJEF_N"/>
    <property type="match status" value="1"/>
</dbReference>
<dbReference type="EC" id="4.2.1.136" evidence="17"/>
<keyword evidence="9 18" id="KW-0630">Potassium</keyword>
<comment type="similarity">
    <text evidence="17">Belongs to the NnrD/CARKD family.</text>
</comment>
<dbReference type="Proteomes" id="UP001293718">
    <property type="component" value="Unassembled WGS sequence"/>
</dbReference>
<dbReference type="HAMAP" id="MF_01965">
    <property type="entry name" value="NADHX_dehydratase"/>
    <property type="match status" value="1"/>
</dbReference>
<reference evidence="21 22" key="1">
    <citation type="submission" date="2023-11" db="EMBL/GenBank/DDBJ databases">
        <title>Draft genome of Azohydromonas lata strain H1 (DSM1123), a polyhydroxyalkanoate producer.</title>
        <authorList>
            <person name="Traversa D."/>
            <person name="D'Addabbo P."/>
            <person name="Pazzani C."/>
            <person name="Manzari C."/>
            <person name="Chiara M."/>
            <person name="Scrascia M."/>
        </authorList>
    </citation>
    <scope>NUCLEOTIDE SEQUENCE [LARGE SCALE GENOMIC DNA]</scope>
    <source>
        <strain evidence="21 22">H1</strain>
    </source>
</reference>
<dbReference type="NCBIfam" id="TIGR00196">
    <property type="entry name" value="yjeF_cterm"/>
    <property type="match status" value="1"/>
</dbReference>
<keyword evidence="13" id="KW-0511">Multifunctional enzyme</keyword>
<comment type="function">
    <text evidence="14 18">Bifunctional enzyme that catalyzes the epimerization of the S- and R-forms of NAD(P)HX and the dehydration of the S-form of NAD(P)HX at the expense of ADP, which is converted to AMP. This allows the repair of both epimers of NAD(P)HX, a damaged form of NAD(P)H that is a result of enzymatic or heat-dependent hydration.</text>
</comment>
<keyword evidence="7 17" id="KW-0067">ATP-binding</keyword>
<feature type="binding site" evidence="17">
    <location>
        <position position="440"/>
    </location>
    <ligand>
        <name>AMP</name>
        <dbReference type="ChEBI" id="CHEBI:456215"/>
    </ligand>
</feature>
<evidence type="ECO:0000256" key="18">
    <source>
        <dbReference type="PIRNR" id="PIRNR017184"/>
    </source>
</evidence>
<dbReference type="RefSeq" id="WP_322466998.1">
    <property type="nucleotide sequence ID" value="NZ_JAXOJX010000040.1"/>
</dbReference>
<dbReference type="EMBL" id="JAXOJX010000040">
    <property type="protein sequence ID" value="MDZ5459193.1"/>
    <property type="molecule type" value="Genomic_DNA"/>
</dbReference>